<sequence>MDQPDSSLQAGLTAKVQSDLMGRRCSLIDLKGHCDMIIPKCHKVLQDLKRQCGLVAHRFKGLFDTMGLNLDQ</sequence>
<reference evidence="1" key="2">
    <citation type="journal article" date="2015" name="Fish Shellfish Immunol.">
        <title>Early steps in the European eel (Anguilla anguilla)-Vibrio vulnificus interaction in the gills: Role of the RtxA13 toxin.</title>
        <authorList>
            <person name="Callol A."/>
            <person name="Pajuelo D."/>
            <person name="Ebbesson L."/>
            <person name="Teles M."/>
            <person name="MacKenzie S."/>
            <person name="Amaro C."/>
        </authorList>
    </citation>
    <scope>NUCLEOTIDE SEQUENCE</scope>
</reference>
<dbReference type="EMBL" id="GBXM01021251">
    <property type="protein sequence ID" value="JAH87326.1"/>
    <property type="molecule type" value="Transcribed_RNA"/>
</dbReference>
<reference evidence="1" key="1">
    <citation type="submission" date="2014-11" db="EMBL/GenBank/DDBJ databases">
        <authorList>
            <person name="Amaro Gonzalez C."/>
        </authorList>
    </citation>
    <scope>NUCLEOTIDE SEQUENCE</scope>
</reference>
<organism evidence="1">
    <name type="scientific">Anguilla anguilla</name>
    <name type="common">European freshwater eel</name>
    <name type="synonym">Muraena anguilla</name>
    <dbReference type="NCBI Taxonomy" id="7936"/>
    <lineage>
        <taxon>Eukaryota</taxon>
        <taxon>Metazoa</taxon>
        <taxon>Chordata</taxon>
        <taxon>Craniata</taxon>
        <taxon>Vertebrata</taxon>
        <taxon>Euteleostomi</taxon>
        <taxon>Actinopterygii</taxon>
        <taxon>Neopterygii</taxon>
        <taxon>Teleostei</taxon>
        <taxon>Anguilliformes</taxon>
        <taxon>Anguillidae</taxon>
        <taxon>Anguilla</taxon>
    </lineage>
</organism>
<dbReference type="AlphaFoldDB" id="A0A0E9WAL8"/>
<name>A0A0E9WAL8_ANGAN</name>
<protein>
    <submittedName>
        <fullName evidence="1">Uncharacterized protein</fullName>
    </submittedName>
</protein>
<accession>A0A0E9WAL8</accession>
<evidence type="ECO:0000313" key="1">
    <source>
        <dbReference type="EMBL" id="JAH87326.1"/>
    </source>
</evidence>
<proteinExistence type="predicted"/>